<evidence type="ECO:0000259" key="3">
    <source>
        <dbReference type="Pfam" id="PF07648"/>
    </source>
</evidence>
<evidence type="ECO:0000313" key="4">
    <source>
        <dbReference type="EMBL" id="KAG6957333.1"/>
    </source>
</evidence>
<feature type="chain" id="PRO_5035188959" description="Kazal-like domain-containing protein" evidence="1">
    <location>
        <begin position="26"/>
        <end position="273"/>
    </location>
</feature>
<evidence type="ECO:0000256" key="1">
    <source>
        <dbReference type="SAM" id="SignalP"/>
    </source>
</evidence>
<keyword evidence="5" id="KW-1185">Reference proteome</keyword>
<proteinExistence type="predicted"/>
<accession>A0A8J5IDQ8</accession>
<feature type="domain" description="Kazal-like" evidence="2">
    <location>
        <begin position="65"/>
        <end position="108"/>
    </location>
</feature>
<organism evidence="4 5">
    <name type="scientific">Phytophthora aleatoria</name>
    <dbReference type="NCBI Taxonomy" id="2496075"/>
    <lineage>
        <taxon>Eukaryota</taxon>
        <taxon>Sar</taxon>
        <taxon>Stramenopiles</taxon>
        <taxon>Oomycota</taxon>
        <taxon>Peronosporomycetes</taxon>
        <taxon>Peronosporales</taxon>
        <taxon>Peronosporaceae</taxon>
        <taxon>Phytophthora</taxon>
    </lineage>
</organism>
<keyword evidence="1" id="KW-0732">Signal</keyword>
<comment type="caution">
    <text evidence="4">The sequence shown here is derived from an EMBL/GenBank/DDBJ whole genome shotgun (WGS) entry which is preliminary data.</text>
</comment>
<dbReference type="InterPro" id="IPR002350">
    <property type="entry name" value="Kazal_dom"/>
</dbReference>
<dbReference type="Pfam" id="PF07648">
    <property type="entry name" value="Kazal_2"/>
    <property type="match status" value="1"/>
</dbReference>
<dbReference type="PROSITE" id="PS51257">
    <property type="entry name" value="PROKAR_LIPOPROTEIN"/>
    <property type="match status" value="1"/>
</dbReference>
<evidence type="ECO:0000259" key="2">
    <source>
        <dbReference type="Pfam" id="PF00050"/>
    </source>
</evidence>
<dbReference type="Pfam" id="PF00050">
    <property type="entry name" value="Kazal_1"/>
    <property type="match status" value="1"/>
</dbReference>
<protein>
    <recommendedName>
        <fullName evidence="2 3">Kazal-like domain-containing protein</fullName>
    </recommendedName>
</protein>
<name>A0A8J5IDQ8_9STRA</name>
<evidence type="ECO:0000313" key="5">
    <source>
        <dbReference type="Proteomes" id="UP000709295"/>
    </source>
</evidence>
<sequence length="273" mass="30755">MPKLLLAATAVAVAALACSLSAVEALDRDKLLDVLGTVHGNRDIVVQYDDLEEDREERKCYGHFTRDIDPVCGSNGKKYTNLSMFNYRKCMMKIQESTEIQLVDMDFCKDAEMEDMEHIDEDDAAVVAVEGVRFQNCYLDARHRTNRIKMKTSIVMTVAVTLVAVCSTGVDATPAEKMLRVVSEVHAHPDVFVNGEEKRAKRHGHCRDTGAENEDPVCASNGKQYLNDEVFEFHKCLIQAEYGEIIEIVDMDICKNAKKEDDEHPDVPDIDYM</sequence>
<dbReference type="AlphaFoldDB" id="A0A8J5IDQ8"/>
<feature type="signal peptide" evidence="1">
    <location>
        <begin position="1"/>
        <end position="25"/>
    </location>
</feature>
<feature type="domain" description="Kazal-like" evidence="3">
    <location>
        <begin position="211"/>
        <end position="237"/>
    </location>
</feature>
<gene>
    <name evidence="4" type="ORF">JG688_00011016</name>
</gene>
<dbReference type="Proteomes" id="UP000709295">
    <property type="component" value="Unassembled WGS sequence"/>
</dbReference>
<reference evidence="4" key="1">
    <citation type="submission" date="2021-01" db="EMBL/GenBank/DDBJ databases">
        <title>Phytophthora aleatoria, a newly-described species from Pinus radiata is distinct from Phytophthora cactorum isolates based on comparative genomics.</title>
        <authorList>
            <person name="Mcdougal R."/>
            <person name="Panda P."/>
            <person name="Williams N."/>
            <person name="Studholme D.J."/>
        </authorList>
    </citation>
    <scope>NUCLEOTIDE SEQUENCE</scope>
    <source>
        <strain evidence="4">NZFS 4037</strain>
    </source>
</reference>
<dbReference type="EMBL" id="JAENGY010000737">
    <property type="protein sequence ID" value="KAG6957333.1"/>
    <property type="molecule type" value="Genomic_DNA"/>
</dbReference>